<reference evidence="6 7" key="1">
    <citation type="journal article" date="2018" name="Science">
        <title>The opium poppy genome and morphinan production.</title>
        <authorList>
            <person name="Guo L."/>
            <person name="Winzer T."/>
            <person name="Yang X."/>
            <person name="Li Y."/>
            <person name="Ning Z."/>
            <person name="He Z."/>
            <person name="Teodor R."/>
            <person name="Lu Y."/>
            <person name="Bowser T.A."/>
            <person name="Graham I.A."/>
            <person name="Ye K."/>
        </authorList>
    </citation>
    <scope>NUCLEOTIDE SEQUENCE [LARGE SCALE GENOMIC DNA]</scope>
    <source>
        <strain evidence="7">cv. HN1</strain>
        <tissue evidence="6">Leaves</tissue>
    </source>
</reference>
<dbReference type="EMBL" id="CM010721">
    <property type="protein sequence ID" value="RZC71387.1"/>
    <property type="molecule type" value="Genomic_DNA"/>
</dbReference>
<dbReference type="EC" id="3.1.1.-" evidence="4"/>
<evidence type="ECO:0000259" key="5">
    <source>
        <dbReference type="PROSITE" id="PS51635"/>
    </source>
</evidence>
<dbReference type="AlphaFoldDB" id="A0A4Y7KEV3"/>
<name>A0A4Y7KEV3_PAPSO</name>
<dbReference type="InterPro" id="IPR002641">
    <property type="entry name" value="PNPLA_dom"/>
</dbReference>
<feature type="active site" description="Nucleophile" evidence="3">
    <location>
        <position position="19"/>
    </location>
</feature>
<comment type="caution">
    <text evidence="3">Lacks conserved residue(s) required for the propagation of feature annotation.</text>
</comment>
<dbReference type="Proteomes" id="UP000316621">
    <property type="component" value="Chromosome 7"/>
</dbReference>
<comment type="domain">
    <text evidence="4">The nitrogen atoms of the two glycine residues in the GGXR motif define the oxyanion hole, and stabilize the oxyanion that forms during the nucleophilic attack by the catalytic serine during substrate cleavage.</text>
</comment>
<dbReference type="Gene3D" id="3.40.1090.10">
    <property type="entry name" value="Cytosolic phospholipase A2 catalytic domain"/>
    <property type="match status" value="1"/>
</dbReference>
<keyword evidence="3 4" id="KW-0378">Hydrolase</keyword>
<keyword evidence="7" id="KW-1185">Reference proteome</keyword>
<feature type="active site" description="Proton acceptor" evidence="3">
    <location>
        <position position="172"/>
    </location>
</feature>
<protein>
    <recommendedName>
        <fullName evidence="4">Patatin</fullName>
        <ecNumber evidence="4">3.1.1.-</ecNumber>
    </recommendedName>
</protein>
<gene>
    <name evidence="6" type="ORF">C5167_034572</name>
</gene>
<dbReference type="GO" id="GO:0004620">
    <property type="term" value="F:phospholipase activity"/>
    <property type="evidence" value="ECO:0007669"/>
    <property type="project" value="TreeGrafter"/>
</dbReference>
<feature type="short sequence motif" description="DGA/G" evidence="3">
    <location>
        <begin position="172"/>
        <end position="174"/>
    </location>
</feature>
<sequence>MDGPEARVAHYFDLICGTSTGGLITAMLTAPDETNHARFTAQEINSFYFDHGASIFPEKNRQALYARPHGYSGSYVGHCIMHRTYTKLYIREKLGQTRMSETITPIAITDFDLKKKTSCIFSTDKAKDCVMENPLLSDVCIAAAPTYFPPHHFQVKAKVGEVEKIQEYNIIDGGIAANNPLNISYNMLTRILSRNPQLFGRGGDGEVLIISLGTGSSTRAKAQKKDTTAVSAAKWGLYHWAKETVGFTDLFRPAQDDMVRYTNDTVISLLRQLLGRDRIHYLRMQTIFTSDQASEVSSMDVASKENLRALVQVSEDLLKEQVKEENVETGCLENVVDQANIFRGDTNEQAVSRAAELLSTERRARRHT</sequence>
<evidence type="ECO:0000313" key="7">
    <source>
        <dbReference type="Proteomes" id="UP000316621"/>
    </source>
</evidence>
<dbReference type="GO" id="GO:0047372">
    <property type="term" value="F:monoacylglycerol lipase activity"/>
    <property type="evidence" value="ECO:0007669"/>
    <property type="project" value="TreeGrafter"/>
</dbReference>
<dbReference type="GO" id="GO:0016042">
    <property type="term" value="P:lipid catabolic process"/>
    <property type="evidence" value="ECO:0007669"/>
    <property type="project" value="UniProtKB-UniRule"/>
</dbReference>
<evidence type="ECO:0000256" key="1">
    <source>
        <dbReference type="ARBA" id="ARBA00010240"/>
    </source>
</evidence>
<feature type="short sequence motif" description="GXSXG" evidence="3">
    <location>
        <begin position="17"/>
        <end position="21"/>
    </location>
</feature>
<comment type="similarity">
    <text evidence="1 4">Belongs to the patatin family.</text>
</comment>
<evidence type="ECO:0000256" key="2">
    <source>
        <dbReference type="ARBA" id="ARBA00023098"/>
    </source>
</evidence>
<dbReference type="PANTHER" id="PTHR32176">
    <property type="entry name" value="XYLOSE ISOMERASE"/>
    <property type="match status" value="1"/>
</dbReference>
<dbReference type="Gramene" id="RZC71387">
    <property type="protein sequence ID" value="RZC71387"/>
    <property type="gene ID" value="C5167_034572"/>
</dbReference>
<dbReference type="SUPFAM" id="SSF52151">
    <property type="entry name" value="FabD/lysophospholipase-like"/>
    <property type="match status" value="1"/>
</dbReference>
<accession>A0A4Y7KEV3</accession>
<evidence type="ECO:0000313" key="6">
    <source>
        <dbReference type="EMBL" id="RZC71387.1"/>
    </source>
</evidence>
<proteinExistence type="inferred from homology"/>
<organism evidence="6 7">
    <name type="scientific">Papaver somniferum</name>
    <name type="common">Opium poppy</name>
    <dbReference type="NCBI Taxonomy" id="3469"/>
    <lineage>
        <taxon>Eukaryota</taxon>
        <taxon>Viridiplantae</taxon>
        <taxon>Streptophyta</taxon>
        <taxon>Embryophyta</taxon>
        <taxon>Tracheophyta</taxon>
        <taxon>Spermatophyta</taxon>
        <taxon>Magnoliopsida</taxon>
        <taxon>Ranunculales</taxon>
        <taxon>Papaveraceae</taxon>
        <taxon>Papaveroideae</taxon>
        <taxon>Papaver</taxon>
    </lineage>
</organism>
<keyword evidence="2 3" id="KW-0443">Lipid metabolism</keyword>
<feature type="domain" description="PNPLA" evidence="5">
    <location>
        <begin position="1"/>
        <end position="185"/>
    </location>
</feature>
<evidence type="ECO:0000256" key="4">
    <source>
        <dbReference type="RuleBase" id="RU361262"/>
    </source>
</evidence>
<dbReference type="InterPro" id="IPR016035">
    <property type="entry name" value="Acyl_Trfase/lysoPLipase"/>
</dbReference>
<comment type="function">
    <text evidence="4">Lipolytic acyl hydrolase (LAH).</text>
</comment>
<dbReference type="Pfam" id="PF01734">
    <property type="entry name" value="Patatin"/>
    <property type="match status" value="1"/>
</dbReference>
<keyword evidence="3 4" id="KW-0442">Lipid degradation</keyword>
<evidence type="ECO:0000256" key="3">
    <source>
        <dbReference type="PROSITE-ProRule" id="PRU01161"/>
    </source>
</evidence>
<dbReference type="PANTHER" id="PTHR32176:SF120">
    <property type="entry name" value="PATATIN"/>
    <property type="match status" value="1"/>
</dbReference>
<dbReference type="PROSITE" id="PS51635">
    <property type="entry name" value="PNPLA"/>
    <property type="match status" value="1"/>
</dbReference>